<sequence>MGSSAAPSGTPTCSSATASCSTRRAGPRPRAPRSTSTSSRAAAAAAAAEAARETEEMYERICERLDRLLALPPPLGSGASSEEARADYAEGHETLKLVHELAACVHQGRADLVPPEEEEAFAAASARLVPRAAAALRLSFTAAAPKLEEERGGPSGEEGGLGGSLGGGGLDFRLFSKAAAALLALARLPAVARVAFAEPGPLGRLLEAVALGLADPRLHDRAGPYAHHREKALAAMNKLALEAALGAPRGAALAALLDLLLLCVPAPGYPRVPADDAGRPAAKFSEMACQVLTRLFLKVLKREMAADPGPPFADLDMHQVVGALHAFFERHPPARAPAGAEGKPFLAARNLLWNLGQVLGPEGLAAELDACGVPPGAELRALAREHRAEKQKENVAPPPSSSYASQGQGQEGGPTSPKPAAKKAAAGLTEAHRAELARIVSGISRPENTAAAVEELHRFRRRHPGADVEAEFGGLTATFRKFLARQLDQLEARDRAQEQGLGGGGGGGDAAYGPEGVGAAAAEAEASGSVTDRLRYLKERLRYAPGGVDPSTASEAAPPPPPPSAPASAGNTSGSSGSGSASGFPFLAASAACLL</sequence>
<proteinExistence type="predicted"/>
<feature type="region of interest" description="Disordered" evidence="1">
    <location>
        <begin position="1"/>
        <end position="51"/>
    </location>
</feature>
<feature type="region of interest" description="Disordered" evidence="1">
    <location>
        <begin position="545"/>
        <end position="581"/>
    </location>
</feature>
<feature type="compositionally biased region" description="Low complexity" evidence="1">
    <location>
        <begin position="32"/>
        <end position="49"/>
    </location>
</feature>
<organism evidence="2">
    <name type="scientific">Heterosigma akashiwo</name>
    <name type="common">Chromophytic alga</name>
    <name type="synonym">Heterosigma carterae</name>
    <dbReference type="NCBI Taxonomy" id="2829"/>
    <lineage>
        <taxon>Eukaryota</taxon>
        <taxon>Sar</taxon>
        <taxon>Stramenopiles</taxon>
        <taxon>Ochrophyta</taxon>
        <taxon>Raphidophyceae</taxon>
        <taxon>Chattonellales</taxon>
        <taxon>Chattonellaceae</taxon>
        <taxon>Heterosigma</taxon>
    </lineage>
</organism>
<dbReference type="AlphaFoldDB" id="A0A7S3XQ82"/>
<gene>
    <name evidence="2" type="ORF">HAKA00212_LOCUS7745</name>
</gene>
<evidence type="ECO:0000313" key="2">
    <source>
        <dbReference type="EMBL" id="CAE0629063.1"/>
    </source>
</evidence>
<feature type="compositionally biased region" description="Low complexity" evidence="1">
    <location>
        <begin position="566"/>
        <end position="581"/>
    </location>
</feature>
<feature type="compositionally biased region" description="Low complexity" evidence="1">
    <location>
        <begin position="1"/>
        <end position="24"/>
    </location>
</feature>
<evidence type="ECO:0000256" key="1">
    <source>
        <dbReference type="SAM" id="MobiDB-lite"/>
    </source>
</evidence>
<protein>
    <submittedName>
        <fullName evidence="2">Uncharacterized protein</fullName>
    </submittedName>
</protein>
<accession>A0A7S3XQ82</accession>
<feature type="region of interest" description="Disordered" evidence="1">
    <location>
        <begin position="386"/>
        <end position="428"/>
    </location>
</feature>
<dbReference type="EMBL" id="HBIU01016602">
    <property type="protein sequence ID" value="CAE0629063.1"/>
    <property type="molecule type" value="Transcribed_RNA"/>
</dbReference>
<name>A0A7S3XQ82_HETAK</name>
<reference evidence="2" key="1">
    <citation type="submission" date="2021-01" db="EMBL/GenBank/DDBJ databases">
        <authorList>
            <person name="Corre E."/>
            <person name="Pelletier E."/>
            <person name="Niang G."/>
            <person name="Scheremetjew M."/>
            <person name="Finn R."/>
            <person name="Kale V."/>
            <person name="Holt S."/>
            <person name="Cochrane G."/>
            <person name="Meng A."/>
            <person name="Brown T."/>
            <person name="Cohen L."/>
        </authorList>
    </citation>
    <scope>NUCLEOTIDE SEQUENCE</scope>
    <source>
        <strain evidence="2">CCMP3107</strain>
    </source>
</reference>